<keyword evidence="2" id="KW-1185">Reference proteome</keyword>
<accession>A0AA88HAL7</accession>
<evidence type="ECO:0000313" key="2">
    <source>
        <dbReference type="Proteomes" id="UP001187531"/>
    </source>
</evidence>
<comment type="caution">
    <text evidence="1">The sequence shown here is derived from an EMBL/GenBank/DDBJ whole genome shotgun (WGS) entry which is preliminary data.</text>
</comment>
<organism evidence="1 2">
    <name type="scientific">Artemia franciscana</name>
    <name type="common">Brine shrimp</name>
    <name type="synonym">Artemia sanfranciscana</name>
    <dbReference type="NCBI Taxonomy" id="6661"/>
    <lineage>
        <taxon>Eukaryota</taxon>
        <taxon>Metazoa</taxon>
        <taxon>Ecdysozoa</taxon>
        <taxon>Arthropoda</taxon>
        <taxon>Crustacea</taxon>
        <taxon>Branchiopoda</taxon>
        <taxon>Anostraca</taxon>
        <taxon>Artemiidae</taxon>
        <taxon>Artemia</taxon>
    </lineage>
</organism>
<reference evidence="1" key="1">
    <citation type="submission" date="2023-07" db="EMBL/GenBank/DDBJ databases">
        <title>Chromosome-level genome assembly of Artemia franciscana.</title>
        <authorList>
            <person name="Jo E."/>
        </authorList>
    </citation>
    <scope>NUCLEOTIDE SEQUENCE</scope>
    <source>
        <tissue evidence="1">Whole body</tissue>
    </source>
</reference>
<dbReference type="EMBL" id="JAVRJZ010000021">
    <property type="protein sequence ID" value="KAK2705303.1"/>
    <property type="molecule type" value="Genomic_DNA"/>
</dbReference>
<proteinExistence type="predicted"/>
<sequence>MNCCCWNSRPLDAQHSFGSSPNLSLPIISPSHCHYCLSSNFLFNSILSHINSNWKYYYEDYFSEYFI</sequence>
<name>A0AA88HAL7_ARTSF</name>
<protein>
    <submittedName>
        <fullName evidence="1">Uncharacterized protein</fullName>
    </submittedName>
</protein>
<dbReference type="Proteomes" id="UP001187531">
    <property type="component" value="Unassembled WGS sequence"/>
</dbReference>
<gene>
    <name evidence="1" type="ORF">QYM36_017369</name>
</gene>
<evidence type="ECO:0000313" key="1">
    <source>
        <dbReference type="EMBL" id="KAK2705303.1"/>
    </source>
</evidence>
<dbReference type="AlphaFoldDB" id="A0AA88HAL7"/>